<sequence length="423" mass="49117">MKQRILVVGDYSRKDFLSLFDSVKDCLELYFIEFAHENESRNNYYQSYGKGIFWKDYSSAYDLLDIIKPGKVLFFFIESFNHVALNVACKSKAIPTFHLEHGLRDYNIVALKDQARKQSIALLNKQKSDKNKNDIIKNFKKRDRIYNSLFFINTLLRSNLRLAKFLFQYYLIRKRNNIFDTFKKVNSSLRLANTYISFSPAIFETHKRLDHLEDDHNVIYIGVPYFDKYYQAYKSSRNIEGKVAIFVDHPHVTQGSFGWTKENKEVFIYNLVVACKESGYRLLVKSHPLGVVDKECWLQVAGEDKEVELIDDSTLEQEISSVSVVFGFFSTLLMPLAALPHTVVFTLEVHPSLIGKGVILSEFLVNSGVSYPVLNVHDLPSLLHNIDFYKTAQRKNKNYFVEKWMYKFDGNANERLGSVLLST</sequence>
<organism evidence="1 2">
    <name type="scientific">Rufibacter sediminis</name>
    <dbReference type="NCBI Taxonomy" id="2762756"/>
    <lineage>
        <taxon>Bacteria</taxon>
        <taxon>Pseudomonadati</taxon>
        <taxon>Bacteroidota</taxon>
        <taxon>Cytophagia</taxon>
        <taxon>Cytophagales</taxon>
        <taxon>Hymenobacteraceae</taxon>
        <taxon>Rufibacter</taxon>
    </lineage>
</organism>
<evidence type="ECO:0000313" key="2">
    <source>
        <dbReference type="Proteomes" id="UP000659698"/>
    </source>
</evidence>
<comment type="caution">
    <text evidence="1">The sequence shown here is derived from an EMBL/GenBank/DDBJ whole genome shotgun (WGS) entry which is preliminary data.</text>
</comment>
<name>A0ABR6VMX1_9BACT</name>
<dbReference type="Pfam" id="PF07388">
    <property type="entry name" value="A-2_8-polyST"/>
    <property type="match status" value="1"/>
</dbReference>
<protein>
    <submittedName>
        <fullName evidence="1">Uncharacterized protein</fullName>
    </submittedName>
</protein>
<dbReference type="InterPro" id="IPR010866">
    <property type="entry name" value="A-2_8-polyST"/>
</dbReference>
<accession>A0ABR6VMX1</accession>
<reference evidence="1 2" key="1">
    <citation type="journal article" date="2019" name="Int. J. Syst. Evol. Microbiol.">
        <title>Rufibacter sediminis sp. nov., isolated from freshwater lake sediment.</title>
        <authorList>
            <person name="Qu J.H."/>
            <person name="Zhang L.J."/>
            <person name="Fu Y.H."/>
            <person name="Li H.F."/>
        </authorList>
    </citation>
    <scope>NUCLEOTIDE SEQUENCE [LARGE SCALE GENOMIC DNA]</scope>
    <source>
        <strain evidence="1 2">H-1</strain>
    </source>
</reference>
<proteinExistence type="predicted"/>
<keyword evidence="2" id="KW-1185">Reference proteome</keyword>
<evidence type="ECO:0000313" key="1">
    <source>
        <dbReference type="EMBL" id="MBC3538510.1"/>
    </source>
</evidence>
<dbReference type="EMBL" id="JACOAF010000004">
    <property type="protein sequence ID" value="MBC3538510.1"/>
    <property type="molecule type" value="Genomic_DNA"/>
</dbReference>
<gene>
    <name evidence="1" type="ORF">H7U12_02380</name>
</gene>
<dbReference type="Proteomes" id="UP000659698">
    <property type="component" value="Unassembled WGS sequence"/>
</dbReference>
<dbReference type="RefSeq" id="WP_186632287.1">
    <property type="nucleotide sequence ID" value="NZ_JACOAF010000004.1"/>
</dbReference>